<accession>A0A177UM66</accession>
<proteinExistence type="predicted"/>
<gene>
    <name evidence="1" type="ORF">A4X03_0g7797</name>
</gene>
<protein>
    <submittedName>
        <fullName evidence="1">Uncharacterized protein</fullName>
    </submittedName>
</protein>
<evidence type="ECO:0000313" key="1">
    <source>
        <dbReference type="EMBL" id="KAE8243311.1"/>
    </source>
</evidence>
<organism evidence="1 2">
    <name type="scientific">Tilletia caries</name>
    <name type="common">wheat bunt fungus</name>
    <dbReference type="NCBI Taxonomy" id="13290"/>
    <lineage>
        <taxon>Eukaryota</taxon>
        <taxon>Fungi</taxon>
        <taxon>Dikarya</taxon>
        <taxon>Basidiomycota</taxon>
        <taxon>Ustilaginomycotina</taxon>
        <taxon>Exobasidiomycetes</taxon>
        <taxon>Tilletiales</taxon>
        <taxon>Tilletiaceae</taxon>
        <taxon>Tilletia</taxon>
    </lineage>
</organism>
<sequence>MVHLRLLLLPILLLTTLAKSATLDDSICPPCPVLLQSSSLEARTPPVASGNFKVLKTLYWALHSDWQRMVSEAEQLGLHPPEEISPEATTARINALLKASHSTHEAMRRVLDQMHPPGVPGSLKALQDLHMSL</sequence>
<evidence type="ECO:0000313" key="2">
    <source>
        <dbReference type="Proteomes" id="UP000077671"/>
    </source>
</evidence>
<reference evidence="1" key="1">
    <citation type="submission" date="2016-04" db="EMBL/GenBank/DDBJ databases">
        <authorList>
            <person name="Nguyen H.D."/>
            <person name="Kesanakurti P."/>
            <person name="Cullis J."/>
            <person name="Levesque C.A."/>
            <person name="Hambleton S."/>
        </authorList>
    </citation>
    <scope>NUCLEOTIDE SEQUENCE</scope>
    <source>
        <strain evidence="1">DAOMC 238032</strain>
    </source>
</reference>
<dbReference type="AlphaFoldDB" id="A0A177UM66"/>
<dbReference type="Proteomes" id="UP000077671">
    <property type="component" value="Unassembled WGS sequence"/>
</dbReference>
<reference evidence="1" key="2">
    <citation type="journal article" date="2019" name="IMA Fungus">
        <title>Genome sequencing and comparison of five Tilletia species to identify candidate genes for the detection of regulated species infecting wheat.</title>
        <authorList>
            <person name="Nguyen H.D.T."/>
            <person name="Sultana T."/>
            <person name="Kesanakurti P."/>
            <person name="Hambleton S."/>
        </authorList>
    </citation>
    <scope>NUCLEOTIDE SEQUENCE</scope>
    <source>
        <strain evidence="1">DAOMC 238032</strain>
    </source>
</reference>
<name>A0A177UM66_9BASI</name>
<dbReference type="EMBL" id="LWDD02002013">
    <property type="protein sequence ID" value="KAE8243311.1"/>
    <property type="molecule type" value="Genomic_DNA"/>
</dbReference>
<comment type="caution">
    <text evidence="1">The sequence shown here is derived from an EMBL/GenBank/DDBJ whole genome shotgun (WGS) entry which is preliminary data.</text>
</comment>